<feature type="region of interest" description="Disordered" evidence="1">
    <location>
        <begin position="98"/>
        <end position="190"/>
    </location>
</feature>
<dbReference type="Proteomes" id="UP001530377">
    <property type="component" value="Unassembled WGS sequence"/>
</dbReference>
<organism evidence="2 3">
    <name type="scientific">Cyclostephanos tholiformis</name>
    <dbReference type="NCBI Taxonomy" id="382380"/>
    <lineage>
        <taxon>Eukaryota</taxon>
        <taxon>Sar</taxon>
        <taxon>Stramenopiles</taxon>
        <taxon>Ochrophyta</taxon>
        <taxon>Bacillariophyta</taxon>
        <taxon>Coscinodiscophyceae</taxon>
        <taxon>Thalassiosirophycidae</taxon>
        <taxon>Stephanodiscales</taxon>
        <taxon>Stephanodiscaceae</taxon>
        <taxon>Cyclostephanos</taxon>
    </lineage>
</organism>
<feature type="region of interest" description="Disordered" evidence="1">
    <location>
        <begin position="20"/>
        <end position="40"/>
    </location>
</feature>
<feature type="compositionally biased region" description="Low complexity" evidence="1">
    <location>
        <begin position="132"/>
        <end position="142"/>
    </location>
</feature>
<protein>
    <submittedName>
        <fullName evidence="2">Uncharacterized protein</fullName>
    </submittedName>
</protein>
<proteinExistence type="predicted"/>
<reference evidence="2 3" key="1">
    <citation type="submission" date="2024-10" db="EMBL/GenBank/DDBJ databases">
        <title>Updated reference genomes for cyclostephanoid diatoms.</title>
        <authorList>
            <person name="Roberts W.R."/>
            <person name="Alverson A.J."/>
        </authorList>
    </citation>
    <scope>NUCLEOTIDE SEQUENCE [LARGE SCALE GENOMIC DNA]</scope>
    <source>
        <strain evidence="2 3">AJA228-03</strain>
    </source>
</reference>
<gene>
    <name evidence="2" type="ORF">ACHAXA_002176</name>
</gene>
<accession>A0ABD3RVH9</accession>
<dbReference type="AlphaFoldDB" id="A0ABD3RVH9"/>
<dbReference type="EMBL" id="JALLPB020000158">
    <property type="protein sequence ID" value="KAL3816230.1"/>
    <property type="molecule type" value="Genomic_DNA"/>
</dbReference>
<feature type="compositionally biased region" description="Polar residues" evidence="1">
    <location>
        <begin position="98"/>
        <end position="118"/>
    </location>
</feature>
<evidence type="ECO:0000313" key="3">
    <source>
        <dbReference type="Proteomes" id="UP001530377"/>
    </source>
</evidence>
<feature type="compositionally biased region" description="Polar residues" evidence="1">
    <location>
        <begin position="143"/>
        <end position="184"/>
    </location>
</feature>
<keyword evidence="3" id="KW-1185">Reference proteome</keyword>
<evidence type="ECO:0000313" key="2">
    <source>
        <dbReference type="EMBL" id="KAL3816230.1"/>
    </source>
</evidence>
<evidence type="ECO:0000256" key="1">
    <source>
        <dbReference type="SAM" id="MobiDB-lite"/>
    </source>
</evidence>
<feature type="compositionally biased region" description="Basic residues" evidence="1">
    <location>
        <begin position="119"/>
        <end position="128"/>
    </location>
</feature>
<name>A0ABD3RVH9_9STRA</name>
<sequence>MSLSSGVAIAKVDYNGLMSSSSVASSRRRGSSDKPKLSQRMRFSSSHWMIACFAVLSLFRVHAQLEAVYTKDNSVKNKYRGGDAKTFHPLARQLVEQSIQGRKRTQQQGHSGNQQPKSKSTKQPRKAKTEKPSMSPSTSSKPNGNPSQKPSRNPSVNPSQMPSSGPTATQKPSRNPSENPSQDPTGKPTL</sequence>
<comment type="caution">
    <text evidence="2">The sequence shown here is derived from an EMBL/GenBank/DDBJ whole genome shotgun (WGS) entry which is preliminary data.</text>
</comment>